<evidence type="ECO:0000256" key="3">
    <source>
        <dbReference type="ARBA" id="ARBA00025740"/>
    </source>
</evidence>
<dbReference type="SMART" id="SM00320">
    <property type="entry name" value="WD40"/>
    <property type="match status" value="2"/>
</dbReference>
<feature type="region of interest" description="Disordered" evidence="4">
    <location>
        <begin position="332"/>
        <end position="370"/>
    </location>
</feature>
<evidence type="ECO:0000313" key="6">
    <source>
        <dbReference type="Proteomes" id="UP001623330"/>
    </source>
</evidence>
<comment type="similarity">
    <text evidence="3">Belongs to the WD repeat PROPPIN family.</text>
</comment>
<dbReference type="EMBL" id="JBEVYD010000005">
    <property type="protein sequence ID" value="KAL3232300.1"/>
    <property type="molecule type" value="Genomic_DNA"/>
</dbReference>
<keyword evidence="6" id="KW-1185">Reference proteome</keyword>
<gene>
    <name evidence="5" type="ORF">RNJ44_04216</name>
</gene>
<dbReference type="InterPro" id="IPR015943">
    <property type="entry name" value="WD40/YVTN_repeat-like_dom_sf"/>
</dbReference>
<evidence type="ECO:0000256" key="2">
    <source>
        <dbReference type="ARBA" id="ARBA00022737"/>
    </source>
</evidence>
<accession>A0ABR4NU95</accession>
<keyword evidence="2" id="KW-0677">Repeat</keyword>
<dbReference type="Gene3D" id="2.130.10.10">
    <property type="entry name" value="YVTN repeat-like/Quinoprotein amine dehydrogenase"/>
    <property type="match status" value="1"/>
</dbReference>
<reference evidence="5 6" key="1">
    <citation type="submission" date="2024-05" db="EMBL/GenBank/DDBJ databases">
        <title>Long read based assembly of the Candida bracarensis genome reveals expanded adhesin content.</title>
        <authorList>
            <person name="Marcet-Houben M."/>
            <person name="Ksiezopolska E."/>
            <person name="Gabaldon T."/>
        </authorList>
    </citation>
    <scope>NUCLEOTIDE SEQUENCE [LARGE SCALE GENOMIC DNA]</scope>
    <source>
        <strain evidence="5 6">CBM6</strain>
    </source>
</reference>
<sequence>MLEKNVSINYMNFNQTGTCISMGTSNGFLIFNCAPFGKFYSEDSGGYGIVEMLFSTSLLALVGIGDQPMLSPRRLRIINTKKHSIICEVTFPTKILSVKMNRSRLVVVLKEQIYVYDINNMKLLHTIETSPNSEGLVSLCSQLESNYLAYPSPPKIINSEIKPNVNTNTLNITSNKGRSADLSTSEAFGSGNDDSFSRNEDQEEDDSLYKYSNDPSGELVENNVKNGDVILYDLNTLQPLMVIEAHKGEIAALAFSFDGSLIATASDKGTIIRVFNTSTGSKLYQFRRGTYPTKIYSLSFSQDNMFLTVTCSTKTVHIFKLWKTNAADADSDDSNNYDDMNDSNDNRDDNSATGIDTDGESIKEPYVDASRKTMGRMIRNSSQKISRQAAKTLGQLFPIKVTSILEPSRHFASLKLPNDSISSSSTKTLCTIGKEIEVNKSEYPELFDPQDTNQKVTMLPIRVLSSDGYLYNYVLDPERGGDCLLLSQYSTNID</sequence>
<dbReference type="Pfam" id="PF21032">
    <property type="entry name" value="PROPPIN"/>
    <property type="match status" value="2"/>
</dbReference>
<name>A0ABR4NU95_9SACH</name>
<evidence type="ECO:0000256" key="1">
    <source>
        <dbReference type="ARBA" id="ARBA00022574"/>
    </source>
</evidence>
<keyword evidence="1" id="KW-0853">WD repeat</keyword>
<evidence type="ECO:0000256" key="4">
    <source>
        <dbReference type="SAM" id="MobiDB-lite"/>
    </source>
</evidence>
<dbReference type="InterPro" id="IPR048720">
    <property type="entry name" value="PROPPIN"/>
</dbReference>
<dbReference type="Proteomes" id="UP001623330">
    <property type="component" value="Unassembled WGS sequence"/>
</dbReference>
<feature type="compositionally biased region" description="Basic and acidic residues" evidence="4">
    <location>
        <begin position="360"/>
        <end position="370"/>
    </location>
</feature>
<dbReference type="InterPro" id="IPR036322">
    <property type="entry name" value="WD40_repeat_dom_sf"/>
</dbReference>
<comment type="caution">
    <text evidence="5">The sequence shown here is derived from an EMBL/GenBank/DDBJ whole genome shotgun (WGS) entry which is preliminary data.</text>
</comment>
<evidence type="ECO:0000313" key="5">
    <source>
        <dbReference type="EMBL" id="KAL3232300.1"/>
    </source>
</evidence>
<dbReference type="PANTHER" id="PTHR11227">
    <property type="entry name" value="WD-REPEAT PROTEIN INTERACTING WITH PHOSPHOINOSIDES WIPI -RELATED"/>
    <property type="match status" value="1"/>
</dbReference>
<proteinExistence type="inferred from homology"/>
<organism evidence="5 6">
    <name type="scientific">Nakaseomyces bracarensis</name>
    <dbReference type="NCBI Taxonomy" id="273131"/>
    <lineage>
        <taxon>Eukaryota</taxon>
        <taxon>Fungi</taxon>
        <taxon>Dikarya</taxon>
        <taxon>Ascomycota</taxon>
        <taxon>Saccharomycotina</taxon>
        <taxon>Saccharomycetes</taxon>
        <taxon>Saccharomycetales</taxon>
        <taxon>Saccharomycetaceae</taxon>
        <taxon>Nakaseomyces</taxon>
    </lineage>
</organism>
<dbReference type="InterPro" id="IPR001680">
    <property type="entry name" value="WD40_rpt"/>
</dbReference>
<protein>
    <submittedName>
        <fullName evidence="5">Autophagy-related protein 18</fullName>
    </submittedName>
</protein>
<dbReference type="SUPFAM" id="SSF50978">
    <property type="entry name" value="WD40 repeat-like"/>
    <property type="match status" value="1"/>
</dbReference>
<feature type="compositionally biased region" description="Polar residues" evidence="4">
    <location>
        <begin position="172"/>
        <end position="187"/>
    </location>
</feature>
<feature type="region of interest" description="Disordered" evidence="4">
    <location>
        <begin position="172"/>
        <end position="215"/>
    </location>
</feature>
<feature type="compositionally biased region" description="Acidic residues" evidence="4">
    <location>
        <begin position="332"/>
        <end position="342"/>
    </location>
</feature>